<dbReference type="InterPro" id="IPR000819">
    <property type="entry name" value="Peptidase_M17_C"/>
</dbReference>
<dbReference type="InterPro" id="IPR048816">
    <property type="entry name" value="Peptidase_M17_N_1"/>
</dbReference>
<protein>
    <submittedName>
        <fullName evidence="7">Leucyl aminopeptidase</fullName>
    </submittedName>
</protein>
<comment type="similarity">
    <text evidence="1">Belongs to the peptidase M17 family.</text>
</comment>
<keyword evidence="3" id="KW-0645">Protease</keyword>
<keyword evidence="2 7" id="KW-0031">Aminopeptidase</keyword>
<dbReference type="CDD" id="cd00433">
    <property type="entry name" value="Peptidase_M17"/>
    <property type="match status" value="1"/>
</dbReference>
<evidence type="ECO:0000256" key="1">
    <source>
        <dbReference type="ARBA" id="ARBA00009528"/>
    </source>
</evidence>
<keyword evidence="4" id="KW-0378">Hydrolase</keyword>
<proteinExistence type="inferred from homology"/>
<dbReference type="GO" id="GO:0004177">
    <property type="term" value="F:aminopeptidase activity"/>
    <property type="evidence" value="ECO:0007669"/>
    <property type="project" value="UniProtKB-KW"/>
</dbReference>
<dbReference type="Gene3D" id="3.40.220.10">
    <property type="entry name" value="Leucine Aminopeptidase, subunit E, domain 1"/>
    <property type="match status" value="1"/>
</dbReference>
<dbReference type="Pfam" id="PF00883">
    <property type="entry name" value="Peptidase_M17"/>
    <property type="match status" value="1"/>
</dbReference>
<evidence type="ECO:0000259" key="6">
    <source>
        <dbReference type="PROSITE" id="PS00631"/>
    </source>
</evidence>
<dbReference type="PROSITE" id="PS00631">
    <property type="entry name" value="CYTOSOL_AP"/>
    <property type="match status" value="1"/>
</dbReference>
<reference evidence="7" key="1">
    <citation type="submission" date="2021-05" db="EMBL/GenBank/DDBJ databases">
        <authorList>
            <person name="Tanabe Y."/>
        </authorList>
    </citation>
    <scope>NUCLEOTIDE SEQUENCE</scope>
    <source>
        <strain evidence="7">BOTRYCO-1</strain>
    </source>
</reference>
<dbReference type="Proteomes" id="UP001161064">
    <property type="component" value="Unassembled WGS sequence"/>
</dbReference>
<sequence length="459" mass="49063">MHINIAPPDAPSIPIYAISAKDWPNYLDGKAIGQAVWASSHDFKAQAGRVLLLPAPDGSLERVLLGLGPVPSPAFYGALAAKLPVGDYHIATPVNKEQGHAIMVSYLLGTYVYNRYKAKEVRAARLVPPFGADSQAASITVSAVELGRDLVNTPPNDMGPDALEAAALTLAQQHGAEIEVIRGGELVAQNYPLIHAVGRASAQEPRLVILRLGRPDAPRVGLIGKGVTFDTGGLNLKTGSSMALMKKDMGGAACVFALFSALAQARLDIHLSIYIPIVENSLGSQSFRPSDVLVARNGLSIEIDNTDAEGRLILADAISRAREDGNQLLIDMATLTGAARVALGPEVPPFFTEDETLAQDLSEAAALTHDPLWRLPLWRPYEDDLESPIADLKNSGGPFAGAINGALFLSKFVTCADHYPSWVHVDVYCWNPKDKPGRPMGGEVHAVRAVEAMLRKRFG</sequence>
<dbReference type="InterPro" id="IPR011356">
    <property type="entry name" value="Leucine_aapep/pepB"/>
</dbReference>
<keyword evidence="5" id="KW-0464">Manganese</keyword>
<name>A0ABQ4PUZ9_9PROT</name>
<dbReference type="Gene3D" id="3.40.630.10">
    <property type="entry name" value="Zn peptidases"/>
    <property type="match status" value="1"/>
</dbReference>
<evidence type="ECO:0000313" key="8">
    <source>
        <dbReference type="Proteomes" id="UP001161064"/>
    </source>
</evidence>
<evidence type="ECO:0000313" key="7">
    <source>
        <dbReference type="EMBL" id="GIU66820.1"/>
    </source>
</evidence>
<reference evidence="7" key="2">
    <citation type="journal article" date="2023" name="ISME Commun">
        <title>Characterization of a bloom-associated alphaproteobacterial lineage, 'Candidatus Phycosocius': insights into freshwater algal-bacterial interactions.</title>
        <authorList>
            <person name="Tanabe Y."/>
            <person name="Yamaguchi H."/>
            <person name="Yoshida M."/>
            <person name="Kai A."/>
            <person name="Okazaki Y."/>
        </authorList>
    </citation>
    <scope>NUCLEOTIDE SEQUENCE</scope>
    <source>
        <strain evidence="7">BOTRYCO-1</strain>
    </source>
</reference>
<accession>A0ABQ4PUZ9</accession>
<organism evidence="7 8">
    <name type="scientific">Candidatus Phycosocius spiralis</name>
    <dbReference type="NCBI Taxonomy" id="2815099"/>
    <lineage>
        <taxon>Bacteria</taxon>
        <taxon>Pseudomonadati</taxon>
        <taxon>Pseudomonadota</taxon>
        <taxon>Alphaproteobacteria</taxon>
        <taxon>Caulobacterales</taxon>
        <taxon>Caulobacterales incertae sedis</taxon>
        <taxon>Candidatus Phycosocius</taxon>
    </lineage>
</organism>
<dbReference type="PRINTS" id="PR00481">
    <property type="entry name" value="LAMNOPPTDASE"/>
</dbReference>
<feature type="domain" description="Cytosol aminopeptidase" evidence="6">
    <location>
        <begin position="305"/>
        <end position="312"/>
    </location>
</feature>
<gene>
    <name evidence="7" type="ORF">PsB1_0974</name>
</gene>
<dbReference type="PANTHER" id="PTHR11963">
    <property type="entry name" value="LEUCINE AMINOPEPTIDASE-RELATED"/>
    <property type="match status" value="1"/>
</dbReference>
<evidence type="ECO:0000256" key="4">
    <source>
        <dbReference type="ARBA" id="ARBA00022801"/>
    </source>
</evidence>
<dbReference type="EMBL" id="BPFZ01000004">
    <property type="protein sequence ID" value="GIU66820.1"/>
    <property type="molecule type" value="Genomic_DNA"/>
</dbReference>
<evidence type="ECO:0000256" key="2">
    <source>
        <dbReference type="ARBA" id="ARBA00022438"/>
    </source>
</evidence>
<comment type="caution">
    <text evidence="7">The sequence shown here is derived from an EMBL/GenBank/DDBJ whole genome shotgun (WGS) entry which is preliminary data.</text>
</comment>
<dbReference type="PANTHER" id="PTHR11963:SF20">
    <property type="entry name" value="PEPTIDASE B"/>
    <property type="match status" value="1"/>
</dbReference>
<dbReference type="InterPro" id="IPR043472">
    <property type="entry name" value="Macro_dom-like"/>
</dbReference>
<dbReference type="SUPFAM" id="SSF53187">
    <property type="entry name" value="Zn-dependent exopeptidases"/>
    <property type="match status" value="1"/>
</dbReference>
<evidence type="ECO:0000256" key="5">
    <source>
        <dbReference type="ARBA" id="ARBA00023211"/>
    </source>
</evidence>
<dbReference type="Pfam" id="PF21337">
    <property type="entry name" value="Peptidase_M17_N_1"/>
    <property type="match status" value="1"/>
</dbReference>
<evidence type="ECO:0000256" key="3">
    <source>
        <dbReference type="ARBA" id="ARBA00022670"/>
    </source>
</evidence>
<dbReference type="RefSeq" id="WP_284359459.1">
    <property type="nucleotide sequence ID" value="NZ_BPFZ01000004.1"/>
</dbReference>
<keyword evidence="8" id="KW-1185">Reference proteome</keyword>